<feature type="region of interest" description="Disordered" evidence="1">
    <location>
        <begin position="1"/>
        <end position="22"/>
    </location>
</feature>
<dbReference type="Proteomes" id="UP001359485">
    <property type="component" value="Unassembled WGS sequence"/>
</dbReference>
<accession>A0ABR1BHB3</accession>
<feature type="compositionally biased region" description="Basic and acidic residues" evidence="1">
    <location>
        <begin position="334"/>
        <end position="343"/>
    </location>
</feature>
<feature type="region of interest" description="Disordered" evidence="1">
    <location>
        <begin position="886"/>
        <end position="924"/>
    </location>
</feature>
<feature type="region of interest" description="Disordered" evidence="1">
    <location>
        <begin position="489"/>
        <end position="563"/>
    </location>
</feature>
<name>A0ABR1BHB3_POLSC</name>
<keyword evidence="4" id="KW-1185">Reference proteome</keyword>
<protein>
    <recommendedName>
        <fullName evidence="2">TOG domain-containing protein</fullName>
    </recommendedName>
</protein>
<feature type="region of interest" description="Disordered" evidence="1">
    <location>
        <begin position="285"/>
        <end position="350"/>
    </location>
</feature>
<feature type="region of interest" description="Disordered" evidence="1">
    <location>
        <begin position="369"/>
        <end position="401"/>
    </location>
</feature>
<feature type="compositionally biased region" description="Basic and acidic residues" evidence="1">
    <location>
        <begin position="952"/>
        <end position="962"/>
    </location>
</feature>
<dbReference type="Gene3D" id="1.25.10.10">
    <property type="entry name" value="Leucine-rich Repeat Variant"/>
    <property type="match status" value="2"/>
</dbReference>
<feature type="compositionally biased region" description="Acidic residues" evidence="1">
    <location>
        <begin position="375"/>
        <end position="386"/>
    </location>
</feature>
<evidence type="ECO:0000313" key="4">
    <source>
        <dbReference type="Proteomes" id="UP001359485"/>
    </source>
</evidence>
<gene>
    <name evidence="3" type="ORF">RUM44_013892</name>
</gene>
<evidence type="ECO:0000259" key="2">
    <source>
        <dbReference type="SMART" id="SM01349"/>
    </source>
</evidence>
<dbReference type="InterPro" id="IPR016024">
    <property type="entry name" value="ARM-type_fold"/>
</dbReference>
<dbReference type="InterPro" id="IPR011989">
    <property type="entry name" value="ARM-like"/>
</dbReference>
<dbReference type="EMBL" id="JAWJWF010000001">
    <property type="protein sequence ID" value="KAK6642169.1"/>
    <property type="molecule type" value="Genomic_DNA"/>
</dbReference>
<dbReference type="SMART" id="SM01349">
    <property type="entry name" value="TOG"/>
    <property type="match status" value="1"/>
</dbReference>
<evidence type="ECO:0000256" key="1">
    <source>
        <dbReference type="SAM" id="MobiDB-lite"/>
    </source>
</evidence>
<comment type="caution">
    <text evidence="3">The sequence shown here is derived from an EMBL/GenBank/DDBJ whole genome shotgun (WGS) entry which is preliminary data.</text>
</comment>
<feature type="region of interest" description="Disordered" evidence="1">
    <location>
        <begin position="939"/>
        <end position="969"/>
    </location>
</feature>
<feature type="compositionally biased region" description="Low complexity" evidence="1">
    <location>
        <begin position="533"/>
        <end position="558"/>
    </location>
</feature>
<feature type="compositionally biased region" description="Acidic residues" evidence="1">
    <location>
        <begin position="287"/>
        <end position="296"/>
    </location>
</feature>
<organism evidence="3 4">
    <name type="scientific">Polyplax serrata</name>
    <name type="common">Common mouse louse</name>
    <dbReference type="NCBI Taxonomy" id="468196"/>
    <lineage>
        <taxon>Eukaryota</taxon>
        <taxon>Metazoa</taxon>
        <taxon>Ecdysozoa</taxon>
        <taxon>Arthropoda</taxon>
        <taxon>Hexapoda</taxon>
        <taxon>Insecta</taxon>
        <taxon>Pterygota</taxon>
        <taxon>Neoptera</taxon>
        <taxon>Paraneoptera</taxon>
        <taxon>Psocodea</taxon>
        <taxon>Troctomorpha</taxon>
        <taxon>Phthiraptera</taxon>
        <taxon>Anoplura</taxon>
        <taxon>Polyplacidae</taxon>
        <taxon>Polyplax</taxon>
    </lineage>
</organism>
<proteinExistence type="predicted"/>
<evidence type="ECO:0000313" key="3">
    <source>
        <dbReference type="EMBL" id="KAK6642169.1"/>
    </source>
</evidence>
<feature type="compositionally biased region" description="Basic and acidic residues" evidence="1">
    <location>
        <begin position="514"/>
        <end position="530"/>
    </location>
</feature>
<reference evidence="3 4" key="1">
    <citation type="submission" date="2023-09" db="EMBL/GenBank/DDBJ databases">
        <title>Genomes of two closely related lineages of the louse Polyplax serrata with different host specificities.</title>
        <authorList>
            <person name="Martinu J."/>
            <person name="Tarabai H."/>
            <person name="Stefka J."/>
            <person name="Hypsa V."/>
        </authorList>
    </citation>
    <scope>NUCLEOTIDE SEQUENCE [LARGE SCALE GENOMIC DNA]</scope>
    <source>
        <strain evidence="3">98ZLc_SE</strain>
    </source>
</reference>
<feature type="domain" description="TOG" evidence="2">
    <location>
        <begin position="576"/>
        <end position="801"/>
    </location>
</feature>
<sequence>MNLSPTPKTPIRTPQPGSSAKSLQLTPIWEEVIKNGRLPLEINQDQIFQEISIRLEDLEWPVRQHAFRVLSDIIPILPKDCLDERMIQNDILNKLVINLGHPAPGIRKVASETVQKYLRRTGQTEKMLEALIQYGVTEVNLINNDKARILGDNITLGTIVSLPDILRPFVLPENGGYCLTQALLVKIIQTLSTQVRNPNYREECLESFRKIRDLVGQERFRKGLEITPDKDFILSLMFFGGERGSPGPIEEIMWSDETKSDNSYDDINYLHKPDGYKENAYIVSNESSEDCTDGTDTETYTKDPTPNDIDADPGFCSSQRPDVEYLSPSTLSIDGDKRKETPEKGFSAPPSPRILLEAEIQLAKNKAVTMRVTQEDEEEVEEEDDSSSNANSESSLVERRFTTEDGNLIMKLLHSNDEIESADKPRTPRRVHFGGEVIKLRTPDSDTTDITIEICEAERGQKERKEEGALMVKDVSKGVEIESLLEVEPEEKVLPSSQIPVPVAPVTSSPRDFVTSRRRDVVPTEKKSEEEQSNPSTRESSSTSKADSLDSAPSSSGSETDVKDLWEENEDVNFWQWVELRLIEENLLNYLRNKDNWKIQYEALEDLKLVLISPKTIERIAKLKNQNLLGSLFRCLLYKFSESSSQQVTTLSLSIVSQMIETLPRGVILKHVEDIVHGLCRYVGGCRNLNLKIESVQSLKMLFEILEPSSVMDVLLGDRCILSSSSKLRENALLAIMYATMIFPSSYFDTDNILEKVVDSAIDARRRVRHAALEAIAILSQFPSTKTLTENIARVAGKLATPSTRAQLISAIQARLSRRLLPSISNEGLVLYALQIPASRRFGHMGNPMGADVDWILSGTGSLSTGSAKSKTQLNAAQRLDVKPTAPLSPKKWLSTGHKTSDTDGGIFQKMNGKIPSPENPWTIQKNRNDASTLKLNAEDTKCHPPKGKIGAKVEAKNDSHKNGGWQKNNIRPEDITWALVPLAALDDPQLGREKGTSLWADSIIDNLPHGFGPIRPVYLKLQPTQEQLMLSRSSEDVRRLPTEVKKPLNRFQQEGCTEIRLLTPTVLREKNSDLSFQNGKQARSENPTKIPVLFKNQRNLQKGQRFSAYAGGR</sequence>
<dbReference type="InterPro" id="IPR034085">
    <property type="entry name" value="TOG"/>
</dbReference>
<dbReference type="SUPFAM" id="SSF48371">
    <property type="entry name" value="ARM repeat"/>
    <property type="match status" value="1"/>
</dbReference>